<gene>
    <name evidence="3" type="ORF">A2756_02250</name>
</gene>
<dbReference type="InterPro" id="IPR007211">
    <property type="entry name" value="DUF378"/>
</dbReference>
<feature type="transmembrane region" description="Helical" evidence="2">
    <location>
        <begin position="32"/>
        <end position="53"/>
    </location>
</feature>
<protein>
    <recommendedName>
        <fullName evidence="5">DUF378 domain-containing protein</fullName>
    </recommendedName>
</protein>
<evidence type="ECO:0000313" key="3">
    <source>
        <dbReference type="EMBL" id="OGZ45707.1"/>
    </source>
</evidence>
<organism evidence="3 4">
    <name type="scientific">Candidatus Ryanbacteria bacterium RIFCSPHIGHO2_01_FULL_48_27</name>
    <dbReference type="NCBI Taxonomy" id="1802115"/>
    <lineage>
        <taxon>Bacteria</taxon>
        <taxon>Candidatus Ryaniibacteriota</taxon>
    </lineage>
</organism>
<keyword evidence="2" id="KW-0812">Transmembrane</keyword>
<dbReference type="PANTHER" id="PTHR37304:SF1">
    <property type="entry name" value="MEMBRANE PROTEIN"/>
    <property type="match status" value="1"/>
</dbReference>
<dbReference type="STRING" id="1802115.A2756_02250"/>
<proteinExistence type="predicted"/>
<dbReference type="Proteomes" id="UP000177785">
    <property type="component" value="Unassembled WGS sequence"/>
</dbReference>
<evidence type="ECO:0000313" key="4">
    <source>
        <dbReference type="Proteomes" id="UP000177785"/>
    </source>
</evidence>
<dbReference type="PANTHER" id="PTHR37304">
    <property type="entry name" value="MEMBRANE PROTEIN-RELATED"/>
    <property type="match status" value="1"/>
</dbReference>
<feature type="region of interest" description="Disordered" evidence="1">
    <location>
        <begin position="66"/>
        <end position="85"/>
    </location>
</feature>
<evidence type="ECO:0008006" key="5">
    <source>
        <dbReference type="Google" id="ProtNLM"/>
    </source>
</evidence>
<keyword evidence="2" id="KW-1133">Transmembrane helix</keyword>
<dbReference type="AlphaFoldDB" id="A0A1G2G676"/>
<evidence type="ECO:0000256" key="2">
    <source>
        <dbReference type="SAM" id="Phobius"/>
    </source>
</evidence>
<reference evidence="3 4" key="1">
    <citation type="journal article" date="2016" name="Nat. Commun.">
        <title>Thousands of microbial genomes shed light on interconnected biogeochemical processes in an aquifer system.</title>
        <authorList>
            <person name="Anantharaman K."/>
            <person name="Brown C.T."/>
            <person name="Hug L.A."/>
            <person name="Sharon I."/>
            <person name="Castelle C.J."/>
            <person name="Probst A.J."/>
            <person name="Thomas B.C."/>
            <person name="Singh A."/>
            <person name="Wilkins M.J."/>
            <person name="Karaoz U."/>
            <person name="Brodie E.L."/>
            <person name="Williams K.H."/>
            <person name="Hubbard S.S."/>
            <person name="Banfield J.F."/>
        </authorList>
    </citation>
    <scope>NUCLEOTIDE SEQUENCE [LARGE SCALE GENOMIC DNA]</scope>
</reference>
<keyword evidence="2" id="KW-0472">Membrane</keyword>
<dbReference type="Pfam" id="PF04070">
    <property type="entry name" value="DUF378"/>
    <property type="match status" value="1"/>
</dbReference>
<dbReference type="EMBL" id="MHNL01000005">
    <property type="protein sequence ID" value="OGZ45707.1"/>
    <property type="molecule type" value="Genomic_DNA"/>
</dbReference>
<evidence type="ECO:0000256" key="1">
    <source>
        <dbReference type="SAM" id="MobiDB-lite"/>
    </source>
</evidence>
<comment type="caution">
    <text evidence="3">The sequence shown here is derived from an EMBL/GenBank/DDBJ whole genome shotgun (WGS) entry which is preliminary data.</text>
</comment>
<name>A0A1G2G676_9BACT</name>
<feature type="compositionally biased region" description="Low complexity" evidence="1">
    <location>
        <begin position="69"/>
        <end position="85"/>
    </location>
</feature>
<feature type="transmembrane region" description="Helical" evidence="2">
    <location>
        <begin position="7"/>
        <end position="26"/>
    </location>
</feature>
<accession>A0A1G2G676</accession>
<sequence length="85" mass="9182">MKLHTIAFILLIIGGLNWLLMGLVGWEVGEIFGGSSAMISRIIYILVGLSAVYEIATHKGRCKECDAAKSSSPSMPSMPSQQKPM</sequence>